<dbReference type="Gene3D" id="3.40.50.300">
    <property type="entry name" value="P-loop containing nucleotide triphosphate hydrolases"/>
    <property type="match status" value="1"/>
</dbReference>
<accession>A0A382D6L0</accession>
<dbReference type="EMBL" id="UINC01037602">
    <property type="protein sequence ID" value="SVB33341.1"/>
    <property type="molecule type" value="Genomic_DNA"/>
</dbReference>
<dbReference type="AlphaFoldDB" id="A0A382D6L0"/>
<proteinExistence type="predicted"/>
<dbReference type="Pfam" id="PF00685">
    <property type="entry name" value="Sulfotransfer_1"/>
    <property type="match status" value="1"/>
</dbReference>
<protein>
    <recommendedName>
        <fullName evidence="1">Sulfotransferase domain-containing protein</fullName>
    </recommendedName>
</protein>
<dbReference type="GO" id="GO:0008146">
    <property type="term" value="F:sulfotransferase activity"/>
    <property type="evidence" value="ECO:0007669"/>
    <property type="project" value="InterPro"/>
</dbReference>
<dbReference type="InterPro" id="IPR000863">
    <property type="entry name" value="Sulfotransferase_dom"/>
</dbReference>
<feature type="domain" description="Sulfotransferase" evidence="1">
    <location>
        <begin position="42"/>
        <end position="231"/>
    </location>
</feature>
<dbReference type="InterPro" id="IPR027417">
    <property type="entry name" value="P-loop_NTPase"/>
</dbReference>
<evidence type="ECO:0000313" key="2">
    <source>
        <dbReference type="EMBL" id="SVB33341.1"/>
    </source>
</evidence>
<dbReference type="SUPFAM" id="SSF52540">
    <property type="entry name" value="P-loop containing nucleoside triphosphate hydrolases"/>
    <property type="match status" value="1"/>
</dbReference>
<evidence type="ECO:0000259" key="1">
    <source>
        <dbReference type="Pfam" id="PF00685"/>
    </source>
</evidence>
<gene>
    <name evidence="2" type="ORF">METZ01_LOCUS186195</name>
</gene>
<sequence length="280" mass="32051">MTKSRRLLSGLYRQATNWSLPTGVQDLVLRSGKRMIGTRFAFLACFPKSGSTLLSESLNGLPGWTRLSSIPHDWTREQEPIHECIVRDWAVAGRNTVFKNHVSHSDYLSHLFRRYNMHCVFLVRNLPDICRSLSDHFDQESVTLPFVALNNSQLATLDDSNTRARFIVDLAIPWYINCYVSWMRYISDGGQCQIVRYEDMARDTSSTIGQIISAMNIEHSDDEIRTAVERAHSLPNKSRFNVGTVGRGREYLDENPSAEVTLKRYISYYPDVDFSPVFDG</sequence>
<reference evidence="2" key="1">
    <citation type="submission" date="2018-05" db="EMBL/GenBank/DDBJ databases">
        <authorList>
            <person name="Lanie J.A."/>
            <person name="Ng W.-L."/>
            <person name="Kazmierczak K.M."/>
            <person name="Andrzejewski T.M."/>
            <person name="Davidsen T.M."/>
            <person name="Wayne K.J."/>
            <person name="Tettelin H."/>
            <person name="Glass J.I."/>
            <person name="Rusch D."/>
            <person name="Podicherti R."/>
            <person name="Tsui H.-C.T."/>
            <person name="Winkler M.E."/>
        </authorList>
    </citation>
    <scope>NUCLEOTIDE SEQUENCE</scope>
</reference>
<organism evidence="2">
    <name type="scientific">marine metagenome</name>
    <dbReference type="NCBI Taxonomy" id="408172"/>
    <lineage>
        <taxon>unclassified sequences</taxon>
        <taxon>metagenomes</taxon>
        <taxon>ecological metagenomes</taxon>
    </lineage>
</organism>
<name>A0A382D6L0_9ZZZZ</name>